<comment type="caution">
    <text evidence="2">The sequence shown here is derived from an EMBL/GenBank/DDBJ whole genome shotgun (WGS) entry which is preliminary data.</text>
</comment>
<evidence type="ECO:0000313" key="3">
    <source>
        <dbReference type="Proteomes" id="UP000294335"/>
    </source>
</evidence>
<dbReference type="AlphaFoldDB" id="A0AAQ1P788"/>
<feature type="region of interest" description="Disordered" evidence="1">
    <location>
        <begin position="93"/>
        <end position="112"/>
    </location>
</feature>
<dbReference type="EMBL" id="OPYN01000083">
    <property type="protein sequence ID" value="SPO60332.1"/>
    <property type="molecule type" value="Genomic_DNA"/>
</dbReference>
<proteinExistence type="predicted"/>
<keyword evidence="3" id="KW-1185">Reference proteome</keyword>
<organism evidence="2 3">
    <name type="scientific">Pseudomonas inefficax</name>
    <dbReference type="NCBI Taxonomy" id="2078786"/>
    <lineage>
        <taxon>Bacteria</taxon>
        <taxon>Pseudomonadati</taxon>
        <taxon>Pseudomonadota</taxon>
        <taxon>Gammaproteobacteria</taxon>
        <taxon>Pseudomonadales</taxon>
        <taxon>Pseudomonadaceae</taxon>
        <taxon>Pseudomonas</taxon>
    </lineage>
</organism>
<gene>
    <name evidence="2" type="ORF">JV551A3_V1_830029</name>
</gene>
<protein>
    <submittedName>
        <fullName evidence="2">Uncharacterized protein</fullName>
    </submittedName>
</protein>
<dbReference type="Proteomes" id="UP000294335">
    <property type="component" value="Unassembled WGS sequence"/>
</dbReference>
<evidence type="ECO:0000313" key="2">
    <source>
        <dbReference type="EMBL" id="SPO60332.1"/>
    </source>
</evidence>
<name>A0AAQ1P788_9PSED</name>
<feature type="region of interest" description="Disordered" evidence="1">
    <location>
        <begin position="310"/>
        <end position="333"/>
    </location>
</feature>
<sequence>MLLLQDLDLVGSVAVRPGRGLGGEQGEKDDAQGFHGGLLLDGNCLQVRPGEASGKWPILGKTKRPIIACAGLFAGLPAPTGTAPFLKPVEQPVGAGLPAKRPTQTTEVSAATPDRVKLSLAPHPKPLFPFDLTRHRQLHQLVEHIAMNQRLEVAAHQHIRRWLLSGRVDHHPQRVGRPGFDLVLDIAGEAQHLLFTLTFHFQGHCHERRIVDADAHLLYRGNQEVIIAIAADDGGKQPHHRLATDRRTQVVPGAIAGDAHVDVTAEVRVPQMHRRQALGFGDLRQKIIGLAGIAHHACLIHSYPEGYERTRASARQANPPGYYRGTSTNRHGS</sequence>
<accession>A0AAQ1P788</accession>
<reference evidence="2 3" key="1">
    <citation type="submission" date="2018-02" db="EMBL/GenBank/DDBJ databases">
        <authorList>
            <person name="Dubost A."/>
        </authorList>
    </citation>
    <scope>NUCLEOTIDE SEQUENCE [LARGE SCALE GENOMIC DNA]</scope>
    <source>
        <strain evidence="3">JV551A3</strain>
    </source>
</reference>
<evidence type="ECO:0000256" key="1">
    <source>
        <dbReference type="SAM" id="MobiDB-lite"/>
    </source>
</evidence>